<organism evidence="3 4">
    <name type="scientific">Streptomyces klenkii</name>
    <dbReference type="NCBI Taxonomy" id="1420899"/>
    <lineage>
        <taxon>Bacteria</taxon>
        <taxon>Bacillati</taxon>
        <taxon>Actinomycetota</taxon>
        <taxon>Actinomycetes</taxon>
        <taxon>Kitasatosporales</taxon>
        <taxon>Streptomycetaceae</taxon>
        <taxon>Streptomyces</taxon>
    </lineage>
</organism>
<dbReference type="InterPro" id="IPR023006">
    <property type="entry name" value="YchJ-like"/>
</dbReference>
<comment type="caution">
    <text evidence="3">The sequence shown here is derived from an EMBL/GenBank/DDBJ whole genome shotgun (WGS) entry which is preliminary data.</text>
</comment>
<dbReference type="PANTHER" id="PTHR33747">
    <property type="entry name" value="UPF0225 PROTEIN SCO1677"/>
    <property type="match status" value="1"/>
</dbReference>
<accession>A0A3B0BCE6</accession>
<evidence type="ECO:0000313" key="3">
    <source>
        <dbReference type="EMBL" id="RKN69806.1"/>
    </source>
</evidence>
<evidence type="ECO:0000259" key="2">
    <source>
        <dbReference type="Pfam" id="PF17775"/>
    </source>
</evidence>
<dbReference type="OrthoDB" id="21421at2"/>
<gene>
    <name evidence="3" type="ORF">D7231_22350</name>
</gene>
<dbReference type="PANTHER" id="PTHR33747:SF1">
    <property type="entry name" value="ADENYLATE CYCLASE-ASSOCIATED CAP C-TERMINAL DOMAIN-CONTAINING PROTEIN"/>
    <property type="match status" value="1"/>
</dbReference>
<protein>
    <recommendedName>
        <fullName evidence="1">UPF0225 protein D7231_22350</fullName>
    </recommendedName>
</protein>
<feature type="domain" description="YchJ-like middle NTF2-like" evidence="2">
    <location>
        <begin position="44"/>
        <end position="136"/>
    </location>
</feature>
<proteinExistence type="inferred from homology"/>
<dbReference type="InterPro" id="IPR032710">
    <property type="entry name" value="NTF2-like_dom_sf"/>
</dbReference>
<dbReference type="Pfam" id="PF17775">
    <property type="entry name" value="YchJ_M-like"/>
    <property type="match status" value="1"/>
</dbReference>
<keyword evidence="4" id="KW-1185">Reference proteome</keyword>
<evidence type="ECO:0000313" key="4">
    <source>
        <dbReference type="Proteomes" id="UP000270343"/>
    </source>
</evidence>
<name>A0A3B0BCE6_9ACTN</name>
<reference evidence="3 4" key="1">
    <citation type="journal article" date="2015" name="Antonie Van Leeuwenhoek">
        <title>Streptomyces klenkii sp. nov., isolated from deep marine sediment.</title>
        <authorList>
            <person name="Veyisoglu A."/>
            <person name="Sahin N."/>
        </authorList>
    </citation>
    <scope>NUCLEOTIDE SEQUENCE [LARGE SCALE GENOMIC DNA]</scope>
    <source>
        <strain evidence="3 4">KCTC 29202</strain>
    </source>
</reference>
<dbReference type="AlphaFoldDB" id="A0A3B0BCE6"/>
<dbReference type="RefSeq" id="WP_120757289.1">
    <property type="nucleotide sequence ID" value="NZ_JBFADQ010000009.1"/>
</dbReference>
<dbReference type="SUPFAM" id="SSF54427">
    <property type="entry name" value="NTF2-like"/>
    <property type="match status" value="1"/>
</dbReference>
<sequence>MSGKTRHHAPRPAVTAGSPCPCGLDAAYGDCCGALHDGRRTASTAERLMRSRYSAFAVQDAAYLLRTWHSSTRPGSLEFDPGMQWTRLEILGTTDGTPFHQEGTVEFRAHYAAHGHADSQHENSRFVREDGRWVYVAEV</sequence>
<dbReference type="HAMAP" id="MF_00612">
    <property type="entry name" value="UPF0225"/>
    <property type="match status" value="1"/>
</dbReference>
<dbReference type="EMBL" id="RBAM01000009">
    <property type="protein sequence ID" value="RKN69806.1"/>
    <property type="molecule type" value="Genomic_DNA"/>
</dbReference>
<comment type="similarity">
    <text evidence="1">Belongs to the UPF0225 family.</text>
</comment>
<dbReference type="InterPro" id="IPR048469">
    <property type="entry name" value="YchJ-like_M"/>
</dbReference>
<dbReference type="Proteomes" id="UP000270343">
    <property type="component" value="Unassembled WGS sequence"/>
</dbReference>
<evidence type="ECO:0000256" key="1">
    <source>
        <dbReference type="HAMAP-Rule" id="MF_00612"/>
    </source>
</evidence>
<dbReference type="Gene3D" id="3.10.450.50">
    <property type="match status" value="1"/>
</dbReference>